<dbReference type="eggNOG" id="COG2354">
    <property type="taxonomic scope" value="Bacteria"/>
</dbReference>
<feature type="transmembrane region" description="Helical" evidence="1">
    <location>
        <begin position="91"/>
        <end position="109"/>
    </location>
</feature>
<proteinExistence type="predicted"/>
<reference evidence="2 3" key="1">
    <citation type="journal article" date="2011" name="BMC Genomics">
        <title>Comparative genomics reveals diversity among xanthomonads infecting tomato and pepper.</title>
        <authorList>
            <person name="Potnis N."/>
            <person name="Krasileva K."/>
            <person name="Chow V."/>
            <person name="Almeida N.F."/>
            <person name="Patil P.B."/>
            <person name="Ryan R.P."/>
            <person name="Sharlach M."/>
            <person name="Behlau F."/>
            <person name="Dow J.M."/>
            <person name="Momol M.T."/>
            <person name="White F.F."/>
            <person name="Preston J.F."/>
            <person name="Vinatzer B.A."/>
            <person name="Koebnik R."/>
            <person name="Setubal J.C."/>
            <person name="Norman D.J."/>
            <person name="Staskawicz B.J."/>
            <person name="Jones J.B."/>
        </authorList>
    </citation>
    <scope>NUCLEOTIDE SEQUENCE [LARGE SCALE GENOMIC DNA]</scope>
    <source>
        <strain evidence="2 3">ATCC 35937</strain>
    </source>
</reference>
<dbReference type="AlphaFoldDB" id="F0BC84"/>
<accession>F0BC84</accession>
<gene>
    <name evidence="2" type="ORF">XVE_1709</name>
</gene>
<comment type="caution">
    <text evidence="2">The sequence shown here is derived from an EMBL/GenBank/DDBJ whole genome shotgun (WGS) entry which is preliminary data.</text>
</comment>
<keyword evidence="1" id="KW-0472">Membrane</keyword>
<dbReference type="EMBL" id="AEQV01000049">
    <property type="protein sequence ID" value="EGD09907.1"/>
    <property type="molecule type" value="Genomic_DNA"/>
</dbReference>
<feature type="transmembrane region" description="Helical" evidence="1">
    <location>
        <begin position="185"/>
        <end position="207"/>
    </location>
</feature>
<evidence type="ECO:0000313" key="3">
    <source>
        <dbReference type="Proteomes" id="UP000003299"/>
    </source>
</evidence>
<feature type="transmembrane region" description="Helical" evidence="1">
    <location>
        <begin position="228"/>
        <end position="256"/>
    </location>
</feature>
<feature type="transmembrane region" description="Helical" evidence="1">
    <location>
        <begin position="276"/>
        <end position="296"/>
    </location>
</feature>
<sequence length="417" mass="43775">MAGASLFTLLDDIATLLDDVSILTKVAAKKTAGVLGDDLALNAQQVTGVSADRELPVVWAVAKGSLVNKVILVPAALAISALEAWLRGRGYNVPLVMPLMMIGGAYLCFEGVEKLAHKFLHDEEEDAQRHAERTRALADEQVDVVALEKDKVKGAIRTDFILSAEIIVLSLGVVAGASFGQQVAVLVAIALAMTVGVYGVVAAIVKLDDLGLYLTRKGASLAALGRGILVAAPWLMKFLSVAGTLAMFLVGGGILVHNIPVLHHLVMDLAKSAAGMGWLVEALGNMLVGVVAGAHVHRHLPAWRLGSSVRQHGVSIGAGHLCTHHLGAPHPPQVFQLDLQTAVPLGRDQRSAFFGGRAPAAHVGLGVSDSGGAMLARMDGLRICHRPAKLCAILKTRTSSCCSCRCTNLGRARTFRG</sequence>
<organism evidence="2 3">
    <name type="scientific">Xanthomonas vesicatoria ATCC 35937</name>
    <dbReference type="NCBI Taxonomy" id="925775"/>
    <lineage>
        <taxon>Bacteria</taxon>
        <taxon>Pseudomonadati</taxon>
        <taxon>Pseudomonadota</taxon>
        <taxon>Gammaproteobacteria</taxon>
        <taxon>Lysobacterales</taxon>
        <taxon>Lysobacteraceae</taxon>
        <taxon>Xanthomonas</taxon>
    </lineage>
</organism>
<evidence type="ECO:0000256" key="1">
    <source>
        <dbReference type="SAM" id="Phobius"/>
    </source>
</evidence>
<feature type="transmembrane region" description="Helical" evidence="1">
    <location>
        <begin position="160"/>
        <end position="179"/>
    </location>
</feature>
<protein>
    <recommendedName>
        <fullName evidence="4">Inner membrane protein YedI</fullName>
    </recommendedName>
</protein>
<evidence type="ECO:0008006" key="4">
    <source>
        <dbReference type="Google" id="ProtNLM"/>
    </source>
</evidence>
<dbReference type="PANTHER" id="PTHR30503:SF3">
    <property type="entry name" value="INNER MEMBRANE PROTEIN YEDI"/>
    <property type="match status" value="1"/>
</dbReference>
<dbReference type="GO" id="GO:0005886">
    <property type="term" value="C:plasma membrane"/>
    <property type="evidence" value="ECO:0007669"/>
    <property type="project" value="TreeGrafter"/>
</dbReference>
<keyword evidence="1" id="KW-1133">Transmembrane helix</keyword>
<dbReference type="Proteomes" id="UP000003299">
    <property type="component" value="Unassembled WGS sequence"/>
</dbReference>
<evidence type="ECO:0000313" key="2">
    <source>
        <dbReference type="EMBL" id="EGD09907.1"/>
    </source>
</evidence>
<dbReference type="InterPro" id="IPR008526">
    <property type="entry name" value="YedI"/>
</dbReference>
<dbReference type="PANTHER" id="PTHR30503">
    <property type="entry name" value="INNER MEMBRANE PROTEIN YEDI"/>
    <property type="match status" value="1"/>
</dbReference>
<dbReference type="Pfam" id="PF05661">
    <property type="entry name" value="DUF808"/>
    <property type="match status" value="1"/>
</dbReference>
<keyword evidence="1" id="KW-0812">Transmembrane</keyword>
<name>F0BC84_9XANT</name>